<comment type="caution">
    <text evidence="9">The sequence shown here is derived from an EMBL/GenBank/DDBJ whole genome shotgun (WGS) entry which is preliminary data.</text>
</comment>
<evidence type="ECO:0000256" key="7">
    <source>
        <dbReference type="ARBA" id="ARBA00038093"/>
    </source>
</evidence>
<name>A0ABY1IHA4_9ACTO</name>
<dbReference type="InterPro" id="IPR050556">
    <property type="entry name" value="Type_II_TA_system_RNase"/>
</dbReference>
<dbReference type="RefSeq" id="WP_073454036.1">
    <property type="nucleotide sequence ID" value="NZ_FQYL01000013.1"/>
</dbReference>
<comment type="cofactor">
    <cofactor evidence="1">
        <name>Mg(2+)</name>
        <dbReference type="ChEBI" id="CHEBI:18420"/>
    </cofactor>
</comment>
<evidence type="ECO:0000256" key="1">
    <source>
        <dbReference type="ARBA" id="ARBA00001946"/>
    </source>
</evidence>
<keyword evidence="4" id="KW-0479">Metal-binding</keyword>
<evidence type="ECO:0000313" key="10">
    <source>
        <dbReference type="Proteomes" id="UP000184390"/>
    </source>
</evidence>
<dbReference type="SUPFAM" id="SSF88723">
    <property type="entry name" value="PIN domain-like"/>
    <property type="match status" value="1"/>
</dbReference>
<keyword evidence="2" id="KW-1277">Toxin-antitoxin system</keyword>
<gene>
    <name evidence="9" type="ORF">SAMN05216246_11353</name>
</gene>
<organism evidence="9 10">
    <name type="scientific">Actinomyces denticolens</name>
    <dbReference type="NCBI Taxonomy" id="52767"/>
    <lineage>
        <taxon>Bacteria</taxon>
        <taxon>Bacillati</taxon>
        <taxon>Actinomycetota</taxon>
        <taxon>Actinomycetes</taxon>
        <taxon>Actinomycetales</taxon>
        <taxon>Actinomycetaceae</taxon>
        <taxon>Actinomyces</taxon>
    </lineage>
</organism>
<dbReference type="PANTHER" id="PTHR33653">
    <property type="entry name" value="RIBONUCLEASE VAPC2"/>
    <property type="match status" value="1"/>
</dbReference>
<dbReference type="CDD" id="cd18732">
    <property type="entry name" value="PIN_MtVapC4-C5_like"/>
    <property type="match status" value="1"/>
</dbReference>
<accession>A0ABY1IHA4</accession>
<sequence length="133" mass="14205">MPDVDVALLDTSVVIDLPRVDQSRLPAELAISAITLAELSAGPAFSSDPLERARRQARLQLVESLIDPIPFGAEAARAYGVIAGDVIAAGRRPRRRGADLMIAATELAEDMPLLARNPEDLRGLDELITVVAL</sequence>
<dbReference type="Gene3D" id="3.40.50.1010">
    <property type="entry name" value="5'-nuclease"/>
    <property type="match status" value="1"/>
</dbReference>
<evidence type="ECO:0000256" key="4">
    <source>
        <dbReference type="ARBA" id="ARBA00022723"/>
    </source>
</evidence>
<reference evidence="9 10" key="1">
    <citation type="submission" date="2016-11" db="EMBL/GenBank/DDBJ databases">
        <authorList>
            <person name="Varghese N."/>
            <person name="Submissions S."/>
        </authorList>
    </citation>
    <scope>NUCLEOTIDE SEQUENCE [LARGE SCALE GENOMIC DNA]</scope>
    <source>
        <strain evidence="9 10">PA</strain>
    </source>
</reference>
<dbReference type="Proteomes" id="UP000184390">
    <property type="component" value="Unassembled WGS sequence"/>
</dbReference>
<keyword evidence="3" id="KW-0540">Nuclease</keyword>
<protein>
    <recommendedName>
        <fullName evidence="8">PIN domain-containing protein</fullName>
    </recommendedName>
</protein>
<evidence type="ECO:0000256" key="3">
    <source>
        <dbReference type="ARBA" id="ARBA00022722"/>
    </source>
</evidence>
<dbReference type="InterPro" id="IPR029060">
    <property type="entry name" value="PIN-like_dom_sf"/>
</dbReference>
<evidence type="ECO:0000256" key="5">
    <source>
        <dbReference type="ARBA" id="ARBA00022801"/>
    </source>
</evidence>
<proteinExistence type="inferred from homology"/>
<dbReference type="PANTHER" id="PTHR33653:SF1">
    <property type="entry name" value="RIBONUCLEASE VAPC2"/>
    <property type="match status" value="1"/>
</dbReference>
<dbReference type="Pfam" id="PF01850">
    <property type="entry name" value="PIN"/>
    <property type="match status" value="1"/>
</dbReference>
<dbReference type="InterPro" id="IPR002716">
    <property type="entry name" value="PIN_dom"/>
</dbReference>
<evidence type="ECO:0000256" key="6">
    <source>
        <dbReference type="ARBA" id="ARBA00022842"/>
    </source>
</evidence>
<evidence type="ECO:0000256" key="2">
    <source>
        <dbReference type="ARBA" id="ARBA00022649"/>
    </source>
</evidence>
<evidence type="ECO:0000313" key="9">
    <source>
        <dbReference type="EMBL" id="SHJ17253.1"/>
    </source>
</evidence>
<keyword evidence="5" id="KW-0378">Hydrolase</keyword>
<comment type="similarity">
    <text evidence="7">Belongs to the PINc/VapC protein family.</text>
</comment>
<feature type="domain" description="PIN" evidence="8">
    <location>
        <begin position="8"/>
        <end position="118"/>
    </location>
</feature>
<keyword evidence="10" id="KW-1185">Reference proteome</keyword>
<dbReference type="EMBL" id="FQYL01000013">
    <property type="protein sequence ID" value="SHJ17253.1"/>
    <property type="molecule type" value="Genomic_DNA"/>
</dbReference>
<evidence type="ECO:0000259" key="8">
    <source>
        <dbReference type="Pfam" id="PF01850"/>
    </source>
</evidence>
<keyword evidence="6" id="KW-0460">Magnesium</keyword>